<evidence type="ECO:0000313" key="9">
    <source>
        <dbReference type="Proteomes" id="UP000287033"/>
    </source>
</evidence>
<dbReference type="PANTHER" id="PTHR10265">
    <property type="entry name" value="CYCLIN-DEPENDENT KINASE INHIBITOR 1"/>
    <property type="match status" value="1"/>
</dbReference>
<proteinExistence type="inferred from homology"/>
<evidence type="ECO:0000256" key="3">
    <source>
        <dbReference type="ARBA" id="ARBA00023013"/>
    </source>
</evidence>
<evidence type="ECO:0000313" key="8">
    <source>
        <dbReference type="EMBL" id="GCC26105.1"/>
    </source>
</evidence>
<feature type="domain" description="Cyclin-dependent kinase inhibitor" evidence="7">
    <location>
        <begin position="41"/>
        <end position="89"/>
    </location>
</feature>
<dbReference type="GO" id="GO:0004861">
    <property type="term" value="F:cyclin-dependent protein serine/threonine kinase inhibitor activity"/>
    <property type="evidence" value="ECO:0007669"/>
    <property type="project" value="InterPro"/>
</dbReference>
<dbReference type="Pfam" id="PF02234">
    <property type="entry name" value="CDI"/>
    <property type="match status" value="1"/>
</dbReference>
<dbReference type="OrthoDB" id="6373236at2759"/>
<dbReference type="STRING" id="137246.A0A401S6T1"/>
<sequence>MRGRERVMSSVQQQQLPGGCLERMAARRTYPLHARTAVCRSLFGPIDHDELRRETKSKLREISERDRRRWNFNFAADTPLLGGDYEWEEEGGEDVPAFYRESVHRGRLRLPCPVPESCHSGWGGASDPAAALDGGADSPGLAHRLSGLEGSETNQENRSDNLHSGIKAGRAPCSRKRSSTTRITDFFTKRKKTVGSKASSENACLSGVPGEQTPRKRIR</sequence>
<keyword evidence="9" id="KW-1185">Reference proteome</keyword>
<keyword evidence="3" id="KW-0649">Protein kinase inhibitor</keyword>
<dbReference type="Gene3D" id="4.10.365.10">
    <property type="entry name" value="p27"/>
    <property type="match status" value="1"/>
</dbReference>
<feature type="region of interest" description="Disordered" evidence="6">
    <location>
        <begin position="149"/>
        <end position="219"/>
    </location>
</feature>
<comment type="caution">
    <text evidence="8">The sequence shown here is derived from an EMBL/GenBank/DDBJ whole genome shotgun (WGS) entry which is preliminary data.</text>
</comment>
<gene>
    <name evidence="8" type="ORF">chiPu_0004519</name>
</gene>
<dbReference type="InterPro" id="IPR044898">
    <property type="entry name" value="CDI_dom_sf"/>
</dbReference>
<dbReference type="Proteomes" id="UP000287033">
    <property type="component" value="Unassembled WGS sequence"/>
</dbReference>
<keyword evidence="5" id="KW-0131">Cell cycle</keyword>
<dbReference type="EMBL" id="BEZZ01000111">
    <property type="protein sequence ID" value="GCC26105.1"/>
    <property type="molecule type" value="Genomic_DNA"/>
</dbReference>
<comment type="similarity">
    <text evidence="2">Belongs to the CDI family.</text>
</comment>
<dbReference type="InterPro" id="IPR003175">
    <property type="entry name" value="CDI_dom"/>
</dbReference>
<dbReference type="AlphaFoldDB" id="A0A401S6T1"/>
<evidence type="ECO:0000256" key="5">
    <source>
        <dbReference type="ARBA" id="ARBA00023306"/>
    </source>
</evidence>
<evidence type="ECO:0000256" key="4">
    <source>
        <dbReference type="ARBA" id="ARBA00023242"/>
    </source>
</evidence>
<accession>A0A401S6T1</accession>
<dbReference type="PANTHER" id="PTHR10265:SF44">
    <property type="entry name" value="CYCLIN-DEPENDENT KINASE INHIBITOR 1C"/>
    <property type="match status" value="1"/>
</dbReference>
<organism evidence="8 9">
    <name type="scientific">Chiloscyllium punctatum</name>
    <name type="common">Brownbanded bambooshark</name>
    <name type="synonym">Hemiscyllium punctatum</name>
    <dbReference type="NCBI Taxonomy" id="137246"/>
    <lineage>
        <taxon>Eukaryota</taxon>
        <taxon>Metazoa</taxon>
        <taxon>Chordata</taxon>
        <taxon>Craniata</taxon>
        <taxon>Vertebrata</taxon>
        <taxon>Chondrichthyes</taxon>
        <taxon>Elasmobranchii</taxon>
        <taxon>Galeomorphii</taxon>
        <taxon>Galeoidea</taxon>
        <taxon>Orectolobiformes</taxon>
        <taxon>Hemiscylliidae</taxon>
        <taxon>Chiloscyllium</taxon>
    </lineage>
</organism>
<protein>
    <recommendedName>
        <fullName evidence="7">Cyclin-dependent kinase inhibitor domain-containing protein</fullName>
    </recommendedName>
</protein>
<evidence type="ECO:0000256" key="2">
    <source>
        <dbReference type="ARBA" id="ARBA00006726"/>
    </source>
</evidence>
<dbReference type="GO" id="GO:0045930">
    <property type="term" value="P:negative regulation of mitotic cell cycle"/>
    <property type="evidence" value="ECO:0007669"/>
    <property type="project" value="TreeGrafter"/>
</dbReference>
<evidence type="ECO:0000256" key="6">
    <source>
        <dbReference type="SAM" id="MobiDB-lite"/>
    </source>
</evidence>
<keyword evidence="4" id="KW-0539">Nucleus</keyword>
<evidence type="ECO:0000259" key="7">
    <source>
        <dbReference type="Pfam" id="PF02234"/>
    </source>
</evidence>
<evidence type="ECO:0000256" key="1">
    <source>
        <dbReference type="ARBA" id="ARBA00004123"/>
    </source>
</evidence>
<dbReference type="OMA" id="QENRTDK"/>
<dbReference type="GO" id="GO:0005634">
    <property type="term" value="C:nucleus"/>
    <property type="evidence" value="ECO:0007669"/>
    <property type="project" value="UniProtKB-SubCell"/>
</dbReference>
<reference evidence="8 9" key="1">
    <citation type="journal article" date="2018" name="Nat. Ecol. Evol.">
        <title>Shark genomes provide insights into elasmobranch evolution and the origin of vertebrates.</title>
        <authorList>
            <person name="Hara Y"/>
            <person name="Yamaguchi K"/>
            <person name="Onimaru K"/>
            <person name="Kadota M"/>
            <person name="Koyanagi M"/>
            <person name="Keeley SD"/>
            <person name="Tatsumi K"/>
            <person name="Tanaka K"/>
            <person name="Motone F"/>
            <person name="Kageyama Y"/>
            <person name="Nozu R"/>
            <person name="Adachi N"/>
            <person name="Nishimura O"/>
            <person name="Nakagawa R"/>
            <person name="Tanegashima C"/>
            <person name="Kiyatake I"/>
            <person name="Matsumoto R"/>
            <person name="Murakumo K"/>
            <person name="Nishida K"/>
            <person name="Terakita A"/>
            <person name="Kuratani S"/>
            <person name="Sato K"/>
            <person name="Hyodo S Kuraku.S."/>
        </authorList>
    </citation>
    <scope>NUCLEOTIDE SEQUENCE [LARGE SCALE GENOMIC DNA]</scope>
</reference>
<comment type="subcellular location">
    <subcellularLocation>
        <location evidence="1">Nucleus</location>
    </subcellularLocation>
</comment>
<name>A0A401S6T1_CHIPU</name>